<accession>C6HCH9</accession>
<dbReference type="AlphaFoldDB" id="C6HCH9"/>
<dbReference type="VEuPathDB" id="FungiDB:HCDG_03728"/>
<feature type="compositionally biased region" description="Polar residues" evidence="2">
    <location>
        <begin position="183"/>
        <end position="198"/>
    </location>
</feature>
<feature type="region of interest" description="Disordered" evidence="2">
    <location>
        <begin position="90"/>
        <end position="116"/>
    </location>
</feature>
<evidence type="ECO:0000313" key="4">
    <source>
        <dbReference type="EMBL" id="EER42269.1"/>
    </source>
</evidence>
<keyword evidence="1" id="KW-0862">Zinc</keyword>
<feature type="compositionally biased region" description="Low complexity" evidence="2">
    <location>
        <begin position="238"/>
        <end position="258"/>
    </location>
</feature>
<evidence type="ECO:0000256" key="2">
    <source>
        <dbReference type="SAM" id="MobiDB-lite"/>
    </source>
</evidence>
<dbReference type="PROSITE" id="PS00028">
    <property type="entry name" value="ZINC_FINGER_C2H2_1"/>
    <property type="match status" value="1"/>
</dbReference>
<protein>
    <submittedName>
        <fullName evidence="4">C2H2 transcription factor</fullName>
    </submittedName>
</protein>
<keyword evidence="1" id="KW-0863">Zinc-finger</keyword>
<sequence>MSHGEGTYPDVDKWMDDYLRFDDRVDFSDHSSTPMGVPKLTRTISDIYQDELYNPNASTTPKPSMQFSTQNAKMYSPYHRNIITDRIQAAHQGHISDQSQSRSTSAARHRSPWRDNSPFLHEQAAFNDAQMSQSQPFPDQLNLAAQQQSNMLMGPAQPEPKTISPKDALLEYNESPDDANMSLFPSQPEASQYRVSPMGNSATFHIPHMEQYANQYDQHKNNMPQQFGYIHQQQIPLQLSGQQQHQHQPQPSQPQQRQQARRAHPPQGQRENNLVHHTPEFPRQLPSMDSTSSDTNTSASNRSPLRAAPTSNPTGEPAKRPDDTSSDGGTYSCTYHGCILRFETPAKLQKHKREAHRQTTPGSHAMSTLFFKEKRRKTKQDAIPHSILSTTCAAISIQAYASERKAPRKAYVMQCIMCCARCFSVRKPARPRKPETSKKQNKLETELRHDDASRQEDPSTLVSNSGDQSRCTRFRDLAAQSDGSNWHYQIPIRDLSAYKTGTFLGPTLPERGRCPPICVTVTSFMPRLEAGPAHLCSVSLDRGLSARPGPNRLAQPYVAAVLRVFSFRFYHCLGFYGERTTTSFNSFLHFMKQRKRQSLDD</sequence>
<feature type="compositionally biased region" description="Polar residues" evidence="2">
    <location>
        <begin position="458"/>
        <end position="468"/>
    </location>
</feature>
<name>C6HCH9_AJECH</name>
<dbReference type="eggNOG" id="ENOG502RBAK">
    <property type="taxonomic scope" value="Eukaryota"/>
</dbReference>
<dbReference type="HOGENOM" id="CLU_454107_0_0_1"/>
<evidence type="ECO:0000256" key="1">
    <source>
        <dbReference type="PROSITE-ProRule" id="PRU00042"/>
    </source>
</evidence>
<feature type="compositionally biased region" description="Basic and acidic residues" evidence="2">
    <location>
        <begin position="432"/>
        <end position="457"/>
    </location>
</feature>
<feature type="compositionally biased region" description="Polar residues" evidence="2">
    <location>
        <begin position="95"/>
        <end position="106"/>
    </location>
</feature>
<feature type="region of interest" description="Disordered" evidence="2">
    <location>
        <begin position="172"/>
        <end position="198"/>
    </location>
</feature>
<dbReference type="STRING" id="544712.C6HCH9"/>
<feature type="compositionally biased region" description="Low complexity" evidence="2">
    <location>
        <begin position="287"/>
        <end position="303"/>
    </location>
</feature>
<keyword evidence="1" id="KW-0479">Metal-binding</keyword>
<evidence type="ECO:0000259" key="3">
    <source>
        <dbReference type="PROSITE" id="PS50157"/>
    </source>
</evidence>
<reference evidence="5" key="1">
    <citation type="submission" date="2009-05" db="EMBL/GenBank/DDBJ databases">
        <title>The genome sequence of Ajellomyces capsulatus strain H143.</title>
        <authorList>
            <person name="Champion M."/>
            <person name="Cuomo C.A."/>
            <person name="Ma L.-J."/>
            <person name="Henn M.R."/>
            <person name="Sil A."/>
            <person name="Goldman B."/>
            <person name="Young S.K."/>
            <person name="Kodira C.D."/>
            <person name="Zeng Q."/>
            <person name="Koehrsen M."/>
            <person name="Alvarado L."/>
            <person name="Berlin A.M."/>
            <person name="Borenstein D."/>
            <person name="Chen Z."/>
            <person name="Engels R."/>
            <person name="Freedman E."/>
            <person name="Gellesch M."/>
            <person name="Goldberg J."/>
            <person name="Griggs A."/>
            <person name="Gujja S."/>
            <person name="Heiman D.I."/>
            <person name="Hepburn T.A."/>
            <person name="Howarth C."/>
            <person name="Jen D."/>
            <person name="Larson L."/>
            <person name="Lewis B."/>
            <person name="Mehta T."/>
            <person name="Park D."/>
            <person name="Pearson M."/>
            <person name="Roberts A."/>
            <person name="Saif S."/>
            <person name="Shea T.D."/>
            <person name="Shenoy N."/>
            <person name="Sisk P."/>
            <person name="Stolte C."/>
            <person name="Sykes S."/>
            <person name="Walk T."/>
            <person name="White J."/>
            <person name="Yandava C."/>
            <person name="Klein B."/>
            <person name="McEwen J.G."/>
            <person name="Puccia R."/>
            <person name="Goldman G.H."/>
            <person name="Felipe M.S."/>
            <person name="Nino-Vega G."/>
            <person name="San-Blas G."/>
            <person name="Taylor J.W."/>
            <person name="Mendoza L."/>
            <person name="Galagan J.E."/>
            <person name="Nusbaum C."/>
            <person name="Birren B.W."/>
        </authorList>
    </citation>
    <scope>NUCLEOTIDE SEQUENCE [LARGE SCALE GENOMIC DNA]</scope>
    <source>
        <strain evidence="5">H143</strain>
    </source>
</reference>
<dbReference type="EMBL" id="GG692422">
    <property type="protein sequence ID" value="EER42269.1"/>
    <property type="molecule type" value="Genomic_DNA"/>
</dbReference>
<dbReference type="Proteomes" id="UP000002624">
    <property type="component" value="Unassembled WGS sequence"/>
</dbReference>
<organism evidence="4 5">
    <name type="scientific">Ajellomyces capsulatus (strain H143)</name>
    <name type="common">Darling's disease fungus</name>
    <name type="synonym">Histoplasma capsulatum</name>
    <dbReference type="NCBI Taxonomy" id="544712"/>
    <lineage>
        <taxon>Eukaryota</taxon>
        <taxon>Fungi</taxon>
        <taxon>Dikarya</taxon>
        <taxon>Ascomycota</taxon>
        <taxon>Pezizomycotina</taxon>
        <taxon>Eurotiomycetes</taxon>
        <taxon>Eurotiomycetidae</taxon>
        <taxon>Onygenales</taxon>
        <taxon>Ajellomycetaceae</taxon>
        <taxon>Histoplasma</taxon>
    </lineage>
</organism>
<evidence type="ECO:0000313" key="5">
    <source>
        <dbReference type="Proteomes" id="UP000002624"/>
    </source>
</evidence>
<dbReference type="GO" id="GO:0008270">
    <property type="term" value="F:zinc ion binding"/>
    <property type="evidence" value="ECO:0007669"/>
    <property type="project" value="UniProtKB-KW"/>
</dbReference>
<dbReference type="InterPro" id="IPR013087">
    <property type="entry name" value="Znf_C2H2_type"/>
</dbReference>
<dbReference type="OrthoDB" id="7295497at2759"/>
<proteinExistence type="predicted"/>
<feature type="region of interest" description="Disordered" evidence="2">
    <location>
        <begin position="430"/>
        <end position="468"/>
    </location>
</feature>
<dbReference type="PROSITE" id="PS50157">
    <property type="entry name" value="ZINC_FINGER_C2H2_2"/>
    <property type="match status" value="1"/>
</dbReference>
<gene>
    <name evidence="4" type="ORF">HCDG_03728</name>
</gene>
<feature type="domain" description="C2H2-type" evidence="3">
    <location>
        <begin position="331"/>
        <end position="361"/>
    </location>
</feature>
<feature type="region of interest" description="Disordered" evidence="2">
    <location>
        <begin position="238"/>
        <end position="328"/>
    </location>
</feature>